<dbReference type="PANTHER" id="PTHR23239:SF344">
    <property type="entry name" value="KERATIN, TYPE I CYTOSKELETAL 15-LIKE"/>
    <property type="match status" value="1"/>
</dbReference>
<dbReference type="Pfam" id="PF00038">
    <property type="entry name" value="Filament"/>
    <property type="match status" value="1"/>
</dbReference>
<evidence type="ECO:0000259" key="3">
    <source>
        <dbReference type="Pfam" id="PF00038"/>
    </source>
</evidence>
<dbReference type="InterPro" id="IPR039008">
    <property type="entry name" value="IF_rod_dom"/>
</dbReference>
<dbReference type="GO" id="GO:0005882">
    <property type="term" value="C:intermediate filament"/>
    <property type="evidence" value="ECO:0007669"/>
    <property type="project" value="UniProtKB-KW"/>
</dbReference>
<proteinExistence type="predicted"/>
<protein>
    <recommendedName>
        <fullName evidence="3">IF rod domain-containing protein</fullName>
    </recommendedName>
</protein>
<dbReference type="InterPro" id="IPR002957">
    <property type="entry name" value="Keratin_I"/>
</dbReference>
<keyword evidence="1" id="KW-0403">Intermediate filament</keyword>
<dbReference type="PANTHER" id="PTHR23239">
    <property type="entry name" value="INTERMEDIATE FILAMENT"/>
    <property type="match status" value="1"/>
</dbReference>
<evidence type="ECO:0000313" key="5">
    <source>
        <dbReference type="Proteomes" id="UP000288216"/>
    </source>
</evidence>
<keyword evidence="2" id="KW-0175">Coiled coil</keyword>
<gene>
    <name evidence="4" type="ORF">scyTo_0019647</name>
</gene>
<accession>A0A401Q3R5</accession>
<comment type="caution">
    <text evidence="4">The sequence shown here is derived from an EMBL/GenBank/DDBJ whole genome shotgun (WGS) entry which is preliminary data.</text>
</comment>
<dbReference type="GO" id="GO:0005198">
    <property type="term" value="F:structural molecule activity"/>
    <property type="evidence" value="ECO:0007669"/>
    <property type="project" value="InterPro"/>
</dbReference>
<dbReference type="Proteomes" id="UP000288216">
    <property type="component" value="Unassembled WGS sequence"/>
</dbReference>
<dbReference type="EMBL" id="BFAA01014823">
    <property type="protein sequence ID" value="GCB80008.1"/>
    <property type="molecule type" value="Genomic_DNA"/>
</dbReference>
<dbReference type="AlphaFoldDB" id="A0A401Q3R5"/>
<sequence length="105" mass="11915">MLKQSGVNDIGELRQLKEEYEQSQGDLVHDIAWLEDGLAIMKENQEEELKVLQQQKPQDIHVEVGAGPSVDLAAAMQEMRDSYKKMIDANQKDLDDWCRQQAGSS</sequence>
<dbReference type="STRING" id="75743.A0A401Q3R5"/>
<reference evidence="4 5" key="1">
    <citation type="journal article" date="2018" name="Nat. Ecol. Evol.">
        <title>Shark genomes provide insights into elasmobranch evolution and the origin of vertebrates.</title>
        <authorList>
            <person name="Hara Y"/>
            <person name="Yamaguchi K"/>
            <person name="Onimaru K"/>
            <person name="Kadota M"/>
            <person name="Koyanagi M"/>
            <person name="Keeley SD"/>
            <person name="Tatsumi K"/>
            <person name="Tanaka K"/>
            <person name="Motone F"/>
            <person name="Kageyama Y"/>
            <person name="Nozu R"/>
            <person name="Adachi N"/>
            <person name="Nishimura O"/>
            <person name="Nakagawa R"/>
            <person name="Tanegashima C"/>
            <person name="Kiyatake I"/>
            <person name="Matsumoto R"/>
            <person name="Murakumo K"/>
            <person name="Nishida K"/>
            <person name="Terakita A"/>
            <person name="Kuratani S"/>
            <person name="Sato K"/>
            <person name="Hyodo S Kuraku.S."/>
        </authorList>
    </citation>
    <scope>NUCLEOTIDE SEQUENCE [LARGE SCALE GENOMIC DNA]</scope>
</reference>
<evidence type="ECO:0000313" key="4">
    <source>
        <dbReference type="EMBL" id="GCB80008.1"/>
    </source>
</evidence>
<evidence type="ECO:0000256" key="2">
    <source>
        <dbReference type="ARBA" id="ARBA00023054"/>
    </source>
</evidence>
<feature type="domain" description="IF rod" evidence="3">
    <location>
        <begin position="3"/>
        <end position="101"/>
    </location>
</feature>
<evidence type="ECO:0000256" key="1">
    <source>
        <dbReference type="ARBA" id="ARBA00022754"/>
    </source>
</evidence>
<name>A0A401Q3R5_SCYTO</name>
<dbReference type="PRINTS" id="PR01248">
    <property type="entry name" value="TYPE1KERATIN"/>
</dbReference>
<keyword evidence="5" id="KW-1185">Reference proteome</keyword>
<organism evidence="4 5">
    <name type="scientific">Scyliorhinus torazame</name>
    <name type="common">Cloudy catshark</name>
    <name type="synonym">Catulus torazame</name>
    <dbReference type="NCBI Taxonomy" id="75743"/>
    <lineage>
        <taxon>Eukaryota</taxon>
        <taxon>Metazoa</taxon>
        <taxon>Chordata</taxon>
        <taxon>Craniata</taxon>
        <taxon>Vertebrata</taxon>
        <taxon>Chondrichthyes</taxon>
        <taxon>Elasmobranchii</taxon>
        <taxon>Galeomorphii</taxon>
        <taxon>Galeoidea</taxon>
        <taxon>Carcharhiniformes</taxon>
        <taxon>Scyliorhinidae</taxon>
        <taxon>Scyliorhinus</taxon>
    </lineage>
</organism>